<dbReference type="SUPFAM" id="SSF56519">
    <property type="entry name" value="Penicillin binding protein dimerisation domain"/>
    <property type="match status" value="1"/>
</dbReference>
<organism evidence="6 7">
    <name type="scientific">Candidatus Staskawiczbacteria bacterium RIFCSPHIGHO2_01_FULL_39_25</name>
    <dbReference type="NCBI Taxonomy" id="1802202"/>
    <lineage>
        <taxon>Bacteria</taxon>
        <taxon>Candidatus Staskawicziibacteriota</taxon>
    </lineage>
</organism>
<dbReference type="InterPro" id="IPR012338">
    <property type="entry name" value="Beta-lactam/transpept-like"/>
</dbReference>
<dbReference type="SUPFAM" id="SSF56601">
    <property type="entry name" value="beta-lactamase/transpeptidase-like"/>
    <property type="match status" value="1"/>
</dbReference>
<dbReference type="Gene3D" id="3.40.710.10">
    <property type="entry name" value="DD-peptidase/beta-lactamase superfamily"/>
    <property type="match status" value="1"/>
</dbReference>
<dbReference type="Proteomes" id="UP000176855">
    <property type="component" value="Unassembled WGS sequence"/>
</dbReference>
<dbReference type="InterPro" id="IPR050515">
    <property type="entry name" value="Beta-lactam/transpept"/>
</dbReference>
<dbReference type="Gene3D" id="3.30.450.330">
    <property type="match status" value="1"/>
</dbReference>
<reference evidence="6 7" key="1">
    <citation type="journal article" date="2016" name="Nat. Commun.">
        <title>Thousands of microbial genomes shed light on interconnected biogeochemical processes in an aquifer system.</title>
        <authorList>
            <person name="Anantharaman K."/>
            <person name="Brown C.T."/>
            <person name="Hug L.A."/>
            <person name="Sharon I."/>
            <person name="Castelle C.J."/>
            <person name="Probst A.J."/>
            <person name="Thomas B.C."/>
            <person name="Singh A."/>
            <person name="Wilkins M.J."/>
            <person name="Karaoz U."/>
            <person name="Brodie E.L."/>
            <person name="Williams K.H."/>
            <person name="Hubbard S.S."/>
            <person name="Banfield J.F."/>
        </authorList>
    </citation>
    <scope>NUCLEOTIDE SEQUENCE [LARGE SCALE GENOMIC DNA]</scope>
</reference>
<name>A0A1G2HQB3_9BACT</name>
<dbReference type="AlphaFoldDB" id="A0A1G2HQB3"/>
<evidence type="ECO:0000259" key="4">
    <source>
        <dbReference type="Pfam" id="PF00905"/>
    </source>
</evidence>
<comment type="caution">
    <text evidence="6">The sequence shown here is derived from an EMBL/GenBank/DDBJ whole genome shotgun (WGS) entry which is preliminary data.</text>
</comment>
<dbReference type="PANTHER" id="PTHR30627">
    <property type="entry name" value="PEPTIDOGLYCAN D,D-TRANSPEPTIDASE"/>
    <property type="match status" value="1"/>
</dbReference>
<feature type="domain" description="Penicillin-binding protein transpeptidase" evidence="4">
    <location>
        <begin position="247"/>
        <end position="551"/>
    </location>
</feature>
<sequence>MKPWRSYIIFSVYFLLAAIIISRLFYIQVINGKLYQAQALGQQVAFREVKGDRGEVFFENSKESYGKYGSGQLKSLAVNQQEWLMYAIPKKIPDKNAFAKTLSENTKLTKEFILAKLGESESYVILKKELLEDDVEPLKKLQLEGLYWEKSSGRYYPQERLASQVVGFLGGNLQGQYGLEGHYEEILKGKEGIEEEKSGLALIDSDQTQRYLNGSDLYLTIDYNIQFQAESLLKEAKKNIDIESGQIIVLKPDSGRILALANFPSFDPNKYSQETGFDIFQNSAIQKIFEPGSVFKPFTMAIALNEGKVIPETTFNDTGSVTIGPDTINNFDHKKYGLQKMSGILEKSINTGAVFLSKSASRQTFIDYLEKFGFNNKTGVDLQGEVASKNDLLKKGSEFGFATASFGQGIEMTPIQLARSFCIFANGGRLVKPYIVEKIVHGAEEMMIKPDISGPVISEKTASEVTAMLINVVDRGFGDVAKINGYYLAGKTGTAQVPFKDKKGYYPDKTIQSFIGFGPALNPQFLILVKLDNPKVPKSALSAAPIFRKLAQYIINYWQIPPDY</sequence>
<evidence type="ECO:0000256" key="2">
    <source>
        <dbReference type="ARBA" id="ARBA00023136"/>
    </source>
</evidence>
<evidence type="ECO:0000313" key="6">
    <source>
        <dbReference type="EMBL" id="OGZ64734.1"/>
    </source>
</evidence>
<dbReference type="InterPro" id="IPR005311">
    <property type="entry name" value="PBP_dimer"/>
</dbReference>
<gene>
    <name evidence="6" type="ORF">A2730_02115</name>
</gene>
<evidence type="ECO:0000313" key="7">
    <source>
        <dbReference type="Proteomes" id="UP000176855"/>
    </source>
</evidence>
<accession>A0A1G2HQB3</accession>
<dbReference type="GO" id="GO:0005886">
    <property type="term" value="C:plasma membrane"/>
    <property type="evidence" value="ECO:0007669"/>
    <property type="project" value="TreeGrafter"/>
</dbReference>
<dbReference type="Gene3D" id="3.90.1310.10">
    <property type="entry name" value="Penicillin-binding protein 2a (Domain 2)"/>
    <property type="match status" value="1"/>
</dbReference>
<protein>
    <recommendedName>
        <fullName evidence="8">Penicillin-binding protein transpeptidase domain-containing protein</fullName>
    </recommendedName>
</protein>
<proteinExistence type="predicted"/>
<dbReference type="PANTHER" id="PTHR30627:SF1">
    <property type="entry name" value="PEPTIDOGLYCAN D,D-TRANSPEPTIDASE FTSI"/>
    <property type="match status" value="1"/>
</dbReference>
<dbReference type="GO" id="GO:0071555">
    <property type="term" value="P:cell wall organization"/>
    <property type="evidence" value="ECO:0007669"/>
    <property type="project" value="TreeGrafter"/>
</dbReference>
<dbReference type="InterPro" id="IPR036138">
    <property type="entry name" value="PBP_dimer_sf"/>
</dbReference>
<evidence type="ECO:0000259" key="5">
    <source>
        <dbReference type="Pfam" id="PF03717"/>
    </source>
</evidence>
<keyword evidence="3" id="KW-1133">Transmembrane helix</keyword>
<evidence type="ECO:0000256" key="3">
    <source>
        <dbReference type="SAM" id="Phobius"/>
    </source>
</evidence>
<keyword evidence="3" id="KW-0812">Transmembrane</keyword>
<dbReference type="GO" id="GO:0008658">
    <property type="term" value="F:penicillin binding"/>
    <property type="evidence" value="ECO:0007669"/>
    <property type="project" value="InterPro"/>
</dbReference>
<evidence type="ECO:0008006" key="8">
    <source>
        <dbReference type="Google" id="ProtNLM"/>
    </source>
</evidence>
<feature type="domain" description="Penicillin-binding protein dimerisation" evidence="5">
    <location>
        <begin position="75"/>
        <end position="195"/>
    </location>
</feature>
<dbReference type="Pfam" id="PF03717">
    <property type="entry name" value="PBP_dimer"/>
    <property type="match status" value="1"/>
</dbReference>
<keyword evidence="2 3" id="KW-0472">Membrane</keyword>
<feature type="transmembrane region" description="Helical" evidence="3">
    <location>
        <begin position="7"/>
        <end position="26"/>
    </location>
</feature>
<evidence type="ECO:0000256" key="1">
    <source>
        <dbReference type="ARBA" id="ARBA00004370"/>
    </source>
</evidence>
<dbReference type="InterPro" id="IPR001460">
    <property type="entry name" value="PCN-bd_Tpept"/>
</dbReference>
<comment type="subcellular location">
    <subcellularLocation>
        <location evidence="1">Membrane</location>
    </subcellularLocation>
</comment>
<dbReference type="STRING" id="1802202.A2730_02115"/>
<dbReference type="EMBL" id="MHOO01000003">
    <property type="protein sequence ID" value="OGZ64734.1"/>
    <property type="molecule type" value="Genomic_DNA"/>
</dbReference>
<dbReference type="Pfam" id="PF00905">
    <property type="entry name" value="Transpeptidase"/>
    <property type="match status" value="1"/>
</dbReference>